<comment type="caution">
    <text evidence="1">The sequence shown here is derived from an EMBL/GenBank/DDBJ whole genome shotgun (WGS) entry which is preliminary data.</text>
</comment>
<dbReference type="Proteomes" id="UP001141992">
    <property type="component" value="Unassembled WGS sequence"/>
</dbReference>
<protein>
    <recommendedName>
        <fullName evidence="3">Phage tail collar domain-containing protein</fullName>
    </recommendedName>
</protein>
<evidence type="ECO:0008006" key="3">
    <source>
        <dbReference type="Google" id="ProtNLM"/>
    </source>
</evidence>
<evidence type="ECO:0000313" key="1">
    <source>
        <dbReference type="EMBL" id="MCZ8402204.1"/>
    </source>
</evidence>
<gene>
    <name evidence="1" type="ORF">O9570_12170</name>
</gene>
<dbReference type="SUPFAM" id="SSF88874">
    <property type="entry name" value="Receptor-binding domain of short tail fibre protein gp12"/>
    <property type="match status" value="1"/>
</dbReference>
<proteinExistence type="predicted"/>
<evidence type="ECO:0000313" key="2">
    <source>
        <dbReference type="Proteomes" id="UP001141992"/>
    </source>
</evidence>
<dbReference type="AlphaFoldDB" id="A0A9X3KYB3"/>
<reference evidence="1" key="1">
    <citation type="submission" date="2022-12" db="EMBL/GenBank/DDBJ databases">
        <authorList>
            <person name="Voronina O.L."/>
            <person name="Kunda M.S."/>
            <person name="Ryzhova N."/>
            <person name="Aksenova E.I."/>
        </authorList>
    </citation>
    <scope>NUCLEOTIDE SEQUENCE</scope>
    <source>
        <strain evidence="1">SCCH136:Ach223948</strain>
    </source>
</reference>
<organism evidence="1 2">
    <name type="scientific">Alcaligenes xylosoxydans xylosoxydans</name>
    <name type="common">Achromobacter xylosoxidans</name>
    <dbReference type="NCBI Taxonomy" id="85698"/>
    <lineage>
        <taxon>Bacteria</taxon>
        <taxon>Pseudomonadati</taxon>
        <taxon>Pseudomonadota</taxon>
        <taxon>Betaproteobacteria</taxon>
        <taxon>Burkholderiales</taxon>
        <taxon>Alcaligenaceae</taxon>
        <taxon>Achromobacter</taxon>
    </lineage>
</organism>
<name>A0A9X3KYB3_ALCXX</name>
<dbReference type="EMBL" id="JAPZVI010000007">
    <property type="protein sequence ID" value="MCZ8402204.1"/>
    <property type="molecule type" value="Genomic_DNA"/>
</dbReference>
<accession>A0A9X3KYB3</accession>
<sequence>MPHTKGEWTLRASIPADRIPADGQTISRATFPDLAAMVAAGTVPVVSEADWLADPLKRGSYTACDGSTTIRVLDLNGRSTGSLGRVFLSGDGIDSNGAWGVFQRDQFQKHHHYINIKAASGGADVYGTSTYGAGTGSQYSTWGDALQFNPQVGPPLARAIRRTRRTSLASGPSKLSVLSPIPAAWTPSNLQASWLG</sequence>